<keyword evidence="12" id="KW-0969">Cilium</keyword>
<dbReference type="GO" id="GO:0006935">
    <property type="term" value="P:chemotaxis"/>
    <property type="evidence" value="ECO:0007669"/>
    <property type="project" value="UniProtKB-KW"/>
</dbReference>
<dbReference type="GO" id="GO:0071973">
    <property type="term" value="P:bacterial-type flagellum-dependent cell motility"/>
    <property type="evidence" value="ECO:0007669"/>
    <property type="project" value="InterPro"/>
</dbReference>
<dbReference type="InterPro" id="IPR053716">
    <property type="entry name" value="Flag_assembly_chemotaxis_eff"/>
</dbReference>
<accession>A0A323UDC0</accession>
<dbReference type="GO" id="GO:0015031">
    <property type="term" value="P:protein transport"/>
    <property type="evidence" value="ECO:0007669"/>
    <property type="project" value="UniProtKB-KW"/>
</dbReference>
<organism evidence="12 13">
    <name type="scientific">Rhodopseudomonas palustris</name>
    <dbReference type="NCBI Taxonomy" id="1076"/>
    <lineage>
        <taxon>Bacteria</taxon>
        <taxon>Pseudomonadati</taxon>
        <taxon>Pseudomonadota</taxon>
        <taxon>Alphaproteobacteria</taxon>
        <taxon>Hyphomicrobiales</taxon>
        <taxon>Nitrobacteraceae</taxon>
        <taxon>Rhodopseudomonas</taxon>
    </lineage>
</organism>
<dbReference type="InterPro" id="IPR012823">
    <property type="entry name" value="Flagell_FliJ"/>
</dbReference>
<evidence type="ECO:0000256" key="4">
    <source>
        <dbReference type="ARBA" id="ARBA00022448"/>
    </source>
</evidence>
<dbReference type="NCBIfam" id="TIGR02473">
    <property type="entry name" value="flagell_FliJ"/>
    <property type="match status" value="1"/>
</dbReference>
<keyword evidence="8" id="KW-0653">Protein transport</keyword>
<keyword evidence="6" id="KW-0145">Chemotaxis</keyword>
<evidence type="ECO:0000256" key="10">
    <source>
        <dbReference type="ARBA" id="ARBA00023225"/>
    </source>
</evidence>
<evidence type="ECO:0000256" key="11">
    <source>
        <dbReference type="SAM" id="Coils"/>
    </source>
</evidence>
<evidence type="ECO:0000256" key="5">
    <source>
        <dbReference type="ARBA" id="ARBA00022475"/>
    </source>
</evidence>
<reference evidence="12 13" key="1">
    <citation type="submission" date="2018-06" db="EMBL/GenBank/DDBJ databases">
        <title>Draft Whole-Genome Sequence of the purple photosynthetic bacterium Rhodospeudomonas palustris XCP.</title>
        <authorList>
            <person name="Rayyan A."/>
            <person name="Meyer T.E."/>
            <person name="Kyndt J.A."/>
        </authorList>
    </citation>
    <scope>NUCLEOTIDE SEQUENCE [LARGE SCALE GENOMIC DNA]</scope>
    <source>
        <strain evidence="12 13">XCP</strain>
    </source>
</reference>
<gene>
    <name evidence="12" type="primary">fliJ</name>
    <name evidence="12" type="ORF">DNX69_20015</name>
</gene>
<keyword evidence="5" id="KW-1003">Cell membrane</keyword>
<evidence type="ECO:0000256" key="6">
    <source>
        <dbReference type="ARBA" id="ARBA00022500"/>
    </source>
</evidence>
<dbReference type="Gene3D" id="1.10.287.1700">
    <property type="match status" value="1"/>
</dbReference>
<evidence type="ECO:0000256" key="2">
    <source>
        <dbReference type="ARBA" id="ARBA00010004"/>
    </source>
</evidence>
<evidence type="ECO:0000256" key="9">
    <source>
        <dbReference type="ARBA" id="ARBA00023136"/>
    </source>
</evidence>
<comment type="similarity">
    <text evidence="2">Belongs to the FliJ family.</text>
</comment>
<keyword evidence="10" id="KW-1006">Bacterial flagellum protein export</keyword>
<keyword evidence="12" id="KW-0966">Cell projection</keyword>
<dbReference type="EMBL" id="QKQS01000024">
    <property type="protein sequence ID" value="PZA10207.1"/>
    <property type="molecule type" value="Genomic_DNA"/>
</dbReference>
<keyword evidence="4" id="KW-0813">Transport</keyword>
<dbReference type="AlphaFoldDB" id="A0A323UDC0"/>
<dbReference type="GO" id="GO:0005886">
    <property type="term" value="C:plasma membrane"/>
    <property type="evidence" value="ECO:0007669"/>
    <property type="project" value="UniProtKB-SubCell"/>
</dbReference>
<comment type="subcellular location">
    <subcellularLocation>
        <location evidence="1">Cell membrane</location>
        <topology evidence="1">Peripheral membrane protein</topology>
        <orientation evidence="1">Cytoplasmic side</orientation>
    </subcellularLocation>
</comment>
<dbReference type="RefSeq" id="WP_110787760.1">
    <property type="nucleotide sequence ID" value="NZ_QKQS01000024.1"/>
</dbReference>
<keyword evidence="11" id="KW-0175">Coiled coil</keyword>
<feature type="coiled-coil region" evidence="11">
    <location>
        <begin position="22"/>
        <end position="121"/>
    </location>
</feature>
<dbReference type="Proteomes" id="UP000248134">
    <property type="component" value="Unassembled WGS sequence"/>
</dbReference>
<dbReference type="GO" id="GO:0009288">
    <property type="term" value="C:bacterial-type flagellum"/>
    <property type="evidence" value="ECO:0007669"/>
    <property type="project" value="InterPro"/>
</dbReference>
<name>A0A323UDC0_RHOPL</name>
<evidence type="ECO:0000256" key="7">
    <source>
        <dbReference type="ARBA" id="ARBA00022795"/>
    </source>
</evidence>
<keyword evidence="9" id="KW-0472">Membrane</keyword>
<evidence type="ECO:0000256" key="8">
    <source>
        <dbReference type="ARBA" id="ARBA00022927"/>
    </source>
</evidence>
<protein>
    <recommendedName>
        <fullName evidence="3">Flagellar FliJ protein</fullName>
    </recommendedName>
</protein>
<dbReference type="Pfam" id="PF02050">
    <property type="entry name" value="FliJ"/>
    <property type="match status" value="1"/>
</dbReference>
<evidence type="ECO:0000256" key="3">
    <source>
        <dbReference type="ARBA" id="ARBA00020392"/>
    </source>
</evidence>
<evidence type="ECO:0000256" key="1">
    <source>
        <dbReference type="ARBA" id="ARBA00004413"/>
    </source>
</evidence>
<dbReference type="OrthoDB" id="7871364at2"/>
<proteinExistence type="inferred from homology"/>
<keyword evidence="7" id="KW-1005">Bacterial flagellum biogenesis</keyword>
<evidence type="ECO:0000313" key="13">
    <source>
        <dbReference type="Proteomes" id="UP000248134"/>
    </source>
</evidence>
<keyword evidence="12" id="KW-0282">Flagellum</keyword>
<sequence length="142" mass="16309">MKSRDTLIRLKKFQVDERRRRVAQIEAMIADFERMSADLEREIVTEQERAGITDPTHFAYPTYAKAAIQRRENLTRSADELRVQLEEARGQLSEAFDEMKKVELLDERDQARERAEESAREQADLDSIGLMRARLGGAGAVA</sequence>
<comment type="caution">
    <text evidence="12">The sequence shown here is derived from an EMBL/GenBank/DDBJ whole genome shotgun (WGS) entry which is preliminary data.</text>
</comment>
<evidence type="ECO:0000313" key="12">
    <source>
        <dbReference type="EMBL" id="PZA10207.1"/>
    </source>
</evidence>
<dbReference type="GO" id="GO:0044781">
    <property type="term" value="P:bacterial-type flagellum organization"/>
    <property type="evidence" value="ECO:0007669"/>
    <property type="project" value="UniProtKB-KW"/>
</dbReference>